<evidence type="ECO:0000313" key="1">
    <source>
        <dbReference type="Proteomes" id="UP000887565"/>
    </source>
</evidence>
<sequence>IFGPGSRSPAPSKRVIAISTGVSLNLDPFEPGLVIRAAAYGPLGAYCGRIKTAGQRSTGMAHDNNTKNNNI</sequence>
<evidence type="ECO:0000313" key="2">
    <source>
        <dbReference type="WBParaSite" id="nRc.2.0.1.t17269-RA"/>
    </source>
</evidence>
<dbReference type="WBParaSite" id="nRc.2.0.1.t17269-RA">
    <property type="protein sequence ID" value="nRc.2.0.1.t17269-RA"/>
    <property type="gene ID" value="nRc.2.0.1.g17269"/>
</dbReference>
<organism evidence="1 2">
    <name type="scientific">Romanomermis culicivorax</name>
    <name type="common">Nematode worm</name>
    <dbReference type="NCBI Taxonomy" id="13658"/>
    <lineage>
        <taxon>Eukaryota</taxon>
        <taxon>Metazoa</taxon>
        <taxon>Ecdysozoa</taxon>
        <taxon>Nematoda</taxon>
        <taxon>Enoplea</taxon>
        <taxon>Dorylaimia</taxon>
        <taxon>Mermithida</taxon>
        <taxon>Mermithoidea</taxon>
        <taxon>Mermithidae</taxon>
        <taxon>Romanomermis</taxon>
    </lineage>
</organism>
<accession>A0A915ISU0</accession>
<protein>
    <submittedName>
        <fullName evidence="2">Uncharacterized protein</fullName>
    </submittedName>
</protein>
<dbReference type="AlphaFoldDB" id="A0A915ISU0"/>
<name>A0A915ISU0_ROMCU</name>
<proteinExistence type="predicted"/>
<keyword evidence="1" id="KW-1185">Reference proteome</keyword>
<reference evidence="2" key="1">
    <citation type="submission" date="2022-11" db="UniProtKB">
        <authorList>
            <consortium name="WormBaseParasite"/>
        </authorList>
    </citation>
    <scope>IDENTIFICATION</scope>
</reference>
<dbReference type="Proteomes" id="UP000887565">
    <property type="component" value="Unplaced"/>
</dbReference>